<dbReference type="AlphaFoldDB" id="A0A1R1I0A9"/>
<name>A0A1R1I0A9_9RHOO</name>
<gene>
    <name evidence="2" type="ORF">BJN45_16130</name>
</gene>
<dbReference type="RefSeq" id="WP_076097096.1">
    <property type="nucleotide sequence ID" value="NZ_MTHD01000006.1"/>
</dbReference>
<dbReference type="Proteomes" id="UP000187526">
    <property type="component" value="Unassembled WGS sequence"/>
</dbReference>
<protein>
    <recommendedName>
        <fullName evidence="1">Putative zinc-finger domain-containing protein</fullName>
    </recommendedName>
</protein>
<accession>A0A1R1I0A9</accession>
<keyword evidence="3" id="KW-1185">Reference proteome</keyword>
<dbReference type="EMBL" id="MTHD01000006">
    <property type="protein sequence ID" value="OMG52167.1"/>
    <property type="molecule type" value="Genomic_DNA"/>
</dbReference>
<evidence type="ECO:0000313" key="3">
    <source>
        <dbReference type="Proteomes" id="UP000187526"/>
    </source>
</evidence>
<comment type="caution">
    <text evidence="2">The sequence shown here is derived from an EMBL/GenBank/DDBJ whole genome shotgun (WGS) entry which is preliminary data.</text>
</comment>
<proteinExistence type="predicted"/>
<dbReference type="OrthoDB" id="8374021at2"/>
<dbReference type="Pfam" id="PF13490">
    <property type="entry name" value="zf-HC2"/>
    <property type="match status" value="1"/>
</dbReference>
<dbReference type="InterPro" id="IPR027383">
    <property type="entry name" value="Znf_put"/>
</dbReference>
<organism evidence="2 3">
    <name type="scientific">Azonexus hydrophilus</name>
    <dbReference type="NCBI Taxonomy" id="418702"/>
    <lineage>
        <taxon>Bacteria</taxon>
        <taxon>Pseudomonadati</taxon>
        <taxon>Pseudomonadota</taxon>
        <taxon>Betaproteobacteria</taxon>
        <taxon>Rhodocyclales</taxon>
        <taxon>Azonexaceae</taxon>
        <taxon>Azonexus</taxon>
    </lineage>
</organism>
<dbReference type="STRING" id="418702.BJN45_16130"/>
<sequence length="63" mass="7421">MLSCKEATRLMSEAQDRKLGLGEKMNLEMHLAMCTGCRHFKSQTNFLREACRRYVDESRQHKD</sequence>
<evidence type="ECO:0000313" key="2">
    <source>
        <dbReference type="EMBL" id="OMG52167.1"/>
    </source>
</evidence>
<reference evidence="2 3" key="1">
    <citation type="submission" date="2016-10" db="EMBL/GenBank/DDBJ databases">
        <title>Alkaliphiles isolated from bioreactors.</title>
        <authorList>
            <person name="Salah Z."/>
            <person name="Rout S.P."/>
            <person name="Humphreys P.N."/>
        </authorList>
    </citation>
    <scope>NUCLEOTIDE SEQUENCE [LARGE SCALE GENOMIC DNA]</scope>
    <source>
        <strain evidence="2 3">ZS02</strain>
    </source>
</reference>
<evidence type="ECO:0000259" key="1">
    <source>
        <dbReference type="Pfam" id="PF13490"/>
    </source>
</evidence>
<feature type="domain" description="Putative zinc-finger" evidence="1">
    <location>
        <begin position="4"/>
        <end position="38"/>
    </location>
</feature>